<accession>A0ACC6MP51</accession>
<protein>
    <submittedName>
        <fullName evidence="1">Acetylserotonin O-methyltransferase</fullName>
    </submittedName>
</protein>
<sequence>MDELRPDRIMAIGGGYTTAKVLLSAVGLRLFTVLGDQAMTVGEIAERLGLVLRPATDFLDTLVSVELLDRDGDGPAARYRNTPESAHFLDENSPAYQGGLLNIWEERNYRYWADLTEALKTGRAQSEVKHSGRPFFETLYADPQRLETFIAAMDSSSRRNFEVLADRFPFHRYARLCDVGGADALLSRIVATAHPHLRCVSFDLPAVTDIARRKVADSGLADRIDTVAGSFFTDPVPAADVITMGMILHDWNLDQKRALIAKAYAALSDDGAFVVVESLIDDARRTNTFGLTMSLNMLIEFGDAFDYTAAEFRQWCTAAGFRSFETIPLDGPSSAAVAYKTR</sequence>
<comment type="caution">
    <text evidence="1">The sequence shown here is derived from an EMBL/GenBank/DDBJ whole genome shotgun (WGS) entry which is preliminary data.</text>
</comment>
<dbReference type="EMBL" id="JAOXLN010000036">
    <property type="protein sequence ID" value="MDZ5088627.1"/>
    <property type="molecule type" value="Genomic_DNA"/>
</dbReference>
<evidence type="ECO:0000313" key="2">
    <source>
        <dbReference type="Proteomes" id="UP001289645"/>
    </source>
</evidence>
<evidence type="ECO:0000313" key="1">
    <source>
        <dbReference type="EMBL" id="MDZ5088627.1"/>
    </source>
</evidence>
<organism evidence="1 2">
    <name type="scientific">Mycolicibacterium parafortuitum</name>
    <name type="common">Mycobacterium parafortuitum</name>
    <dbReference type="NCBI Taxonomy" id="39692"/>
    <lineage>
        <taxon>Bacteria</taxon>
        <taxon>Bacillati</taxon>
        <taxon>Actinomycetota</taxon>
        <taxon>Actinomycetes</taxon>
        <taxon>Mycobacteriales</taxon>
        <taxon>Mycobacteriaceae</taxon>
        <taxon>Mycolicibacterium</taxon>
    </lineage>
</organism>
<name>A0ACC6MP51_MYCPF</name>
<keyword evidence="2" id="KW-1185">Reference proteome</keyword>
<reference evidence="1 2" key="1">
    <citation type="journal article" date="2021" name="Chemosphere">
        <title>Bioballs carrying a syntrophic Rhodococcus and Mycolicibacterium consortium for simultaneous sorption and biodegradation of fuel oil in contaminated freshwater.</title>
        <authorList>
            <person name="Naloka K."/>
            <person name="Polrit D."/>
            <person name="Muangchinda C."/>
            <person name="Thoetkiattikul H."/>
            <person name="Pinyakong O."/>
        </authorList>
    </citation>
    <scope>NUCLEOTIDE SEQUENCE [LARGE SCALE GENOMIC DNA]</scope>
    <source>
        <strain evidence="1 2">J101</strain>
    </source>
</reference>
<gene>
    <name evidence="1" type="ORF">OHX15_24805</name>
</gene>
<dbReference type="Proteomes" id="UP001289645">
    <property type="component" value="Unassembled WGS sequence"/>
</dbReference>
<proteinExistence type="predicted"/>